<reference evidence="5 6" key="1">
    <citation type="journal article" date="2016" name="Sci. Rep.">
        <title>Insights into Adaptations to a Near-Obligate Nematode Endoparasitic Lifestyle from the Finished Genome of Drechmeria coniospora.</title>
        <authorList>
            <person name="Zhang L."/>
            <person name="Zhou Z."/>
            <person name="Guo Q."/>
            <person name="Fokkens L."/>
            <person name="Miskei M."/>
            <person name="Pocsi I."/>
            <person name="Zhang W."/>
            <person name="Chen M."/>
            <person name="Wang L."/>
            <person name="Sun Y."/>
            <person name="Donzelli B.G."/>
            <person name="Gibson D.M."/>
            <person name="Nelson D.R."/>
            <person name="Luo J.G."/>
            <person name="Rep M."/>
            <person name="Liu H."/>
            <person name="Yang S."/>
            <person name="Wang J."/>
            <person name="Krasnoff S.B."/>
            <person name="Xu Y."/>
            <person name="Molnar I."/>
            <person name="Lin M."/>
        </authorList>
    </citation>
    <scope>NUCLEOTIDE SEQUENCE [LARGE SCALE GENOMIC DNA]</scope>
    <source>
        <strain evidence="5 6">ARSEF 6962</strain>
    </source>
</reference>
<feature type="compositionally biased region" description="Low complexity" evidence="1">
    <location>
        <begin position="845"/>
        <end position="856"/>
    </location>
</feature>
<dbReference type="EMBL" id="LAYC01000001">
    <property type="protein sequence ID" value="KYK60749.1"/>
    <property type="molecule type" value="Genomic_DNA"/>
</dbReference>
<name>A0A151GUG1_DRECN</name>
<dbReference type="InParanoid" id="A0A151GUG1"/>
<evidence type="ECO:0000313" key="5">
    <source>
        <dbReference type="EMBL" id="KYK60749.1"/>
    </source>
</evidence>
<evidence type="ECO:0000313" key="6">
    <source>
        <dbReference type="Proteomes" id="UP000076580"/>
    </source>
</evidence>
<dbReference type="CDD" id="cd00167">
    <property type="entry name" value="SANT"/>
    <property type="match status" value="1"/>
</dbReference>
<feature type="domain" description="Myb-like" evidence="3">
    <location>
        <begin position="1044"/>
        <end position="1118"/>
    </location>
</feature>
<feature type="compositionally biased region" description="Basic and acidic residues" evidence="1">
    <location>
        <begin position="709"/>
        <end position="731"/>
    </location>
</feature>
<dbReference type="PROSITE" id="PS50090">
    <property type="entry name" value="MYB_LIKE"/>
    <property type="match status" value="2"/>
</dbReference>
<feature type="compositionally biased region" description="Basic and acidic residues" evidence="1">
    <location>
        <begin position="883"/>
        <end position="898"/>
    </location>
</feature>
<feature type="transmembrane region" description="Helical" evidence="2">
    <location>
        <begin position="80"/>
        <end position="101"/>
    </location>
</feature>
<feature type="compositionally biased region" description="Low complexity" evidence="1">
    <location>
        <begin position="809"/>
        <end position="820"/>
    </location>
</feature>
<dbReference type="SMART" id="SM00717">
    <property type="entry name" value="SANT"/>
    <property type="match status" value="2"/>
</dbReference>
<evidence type="ECO:0000259" key="4">
    <source>
        <dbReference type="PROSITE" id="PS51294"/>
    </source>
</evidence>
<dbReference type="GeneID" id="63714530"/>
<dbReference type="STRING" id="98403.A0A151GUG1"/>
<dbReference type="PANTHER" id="PTHR36168">
    <property type="entry name" value="CHROMOSOME 1, WHOLE GENOME SHOTGUN SEQUENCE"/>
    <property type="match status" value="1"/>
</dbReference>
<dbReference type="PROSITE" id="PS51294">
    <property type="entry name" value="HTH_MYB"/>
    <property type="match status" value="1"/>
</dbReference>
<dbReference type="Gene3D" id="1.10.10.60">
    <property type="entry name" value="Homeodomain-like"/>
    <property type="match status" value="2"/>
</dbReference>
<feature type="compositionally biased region" description="Basic and acidic residues" evidence="1">
    <location>
        <begin position="783"/>
        <end position="794"/>
    </location>
</feature>
<dbReference type="Pfam" id="PF13921">
    <property type="entry name" value="Myb_DNA-bind_6"/>
    <property type="match status" value="1"/>
</dbReference>
<feature type="compositionally biased region" description="Acidic residues" evidence="1">
    <location>
        <begin position="1271"/>
        <end position="1292"/>
    </location>
</feature>
<dbReference type="Pfam" id="PF13191">
    <property type="entry name" value="AAA_16"/>
    <property type="match status" value="1"/>
</dbReference>
<sequence length="1402" mass="156348">MLPLRQTLRVTRTAASPRPWAGWHRQRRAAAQGCFSTQQAKRYDGASPDPNPNPSPSAGRAHAAGRGEEPSLLAKMGESAATTFASIFVLGIGFAAAGYLYHKSYKRLVLSKMTHAFEPGDPVLDLAAMGKDAPSHSHAKPDEEEHWVVRPEQSRVDEIIGGRERGHYYLLMGEKGTGKSSMIIDAMRKVDGDGVAMFEAHSDPEIFRIRLGKALDYEYHEDYIGGYFSERGPRETTALLDIERALNKLEKVALKMLPLRGKPLVVVVNQMHLLRNDDDGRHLIELLQQRAEQWAASNLVTMVFNSDDYWVYERLKLLATRMEVLPVTDLPKQQAITALRNYRLRYFGEHLDADRLEDVYDHVGGRLSFLNRVAKSDDMAKTCNHIKEVEKKWFLNQCWILGSEMDDDVMDQQKWAAAAMVLAHALVEKEQEMERTYDPVVGHMLPSYPFHIAQELMTRCDFVRELDSLNLFTITSRAEVRASSVPMHRAFQEICAEPGFRKHLDDTIQRISDIESLGRTRELVAKDLVLGGQYDIHQTRAGFTLTLKQPEEEGEEGKSHISSHVAAGLYERNSQGQRAASEMGPRAAEGLLEEEKEEKEEKKEKKGKKEKKKASSQIESSQPLAEDDGSRKQKKSKRKSTAEADVGDGEPAVMENGTQAGEVVPAAGAVTDDCDDAVTHLKKKRKLSDSAASQEERKRRRPRQEDDDGFLRKENEEGKDKAMDEDGRVDESDVQLSPTVAHLGRRSQAEARSRENSAPLAAADGMDVDRSEAPAAADVEVETLAREAWKEHRSSQGRAKRPSREAQEAQEATASSASRTRSARRKAKPTYFDQAPVDEPEANRAALAALPSPAAATPKRRQRTKAASKKASKAASKDQAPAGERRGMTQGESRRGDYVQGRFTDEELARIGRAVEAFRTDSGLTREQVNEVSVLRHDHAMASPLTTRMQMIQAPGGTTAGDAHAQLWVRIFAECPDRHRQKVINICRKKFHNFVARGTWTAEQDGELGELIGVHGPRWSKIAGIINRHPEDLRDRYRNYLVCGAHQRKDAWDEDEEARLTQFIIEAMEIIDELREAGTNEQLRDRSYEELIDWQNISERMGRSRSRLQCITKWKSMNIRTNGKDKLVSAEPDAQISFRLEKARRQLSAMPDEERFRLVLAIQASAVGSDGKIPWPRLVDKPFRNKWHRTTQVLLWRRLKRTVPGWERQATRDTALHLVEQYKQTGELPVVDGAGCDDGEEMALVKSVPSGTTAGRRSRKQGAARSGEFVEGSDVDDGPAHDDDGEAGEDTEGMQIDPALTPSLPKATEQSGAEKAAPRRRGKKAAANGPREPAEEGELPGPLPVPREEDGPEADEAARAAKRTPRKARSTAAKGHGDTPSGVAYSDSVMDDMEDLPARVAA</sequence>
<dbReference type="InterPro" id="IPR001005">
    <property type="entry name" value="SANT/Myb"/>
</dbReference>
<evidence type="ECO:0000256" key="2">
    <source>
        <dbReference type="SAM" id="Phobius"/>
    </source>
</evidence>
<feature type="region of interest" description="Disordered" evidence="1">
    <location>
        <begin position="34"/>
        <end position="67"/>
    </location>
</feature>
<feature type="compositionally biased region" description="Basic residues" evidence="1">
    <location>
        <begin position="605"/>
        <end position="614"/>
    </location>
</feature>
<keyword evidence="2" id="KW-1133">Transmembrane helix</keyword>
<dbReference type="InterPro" id="IPR056808">
    <property type="entry name" value="HTH_AAA"/>
</dbReference>
<dbReference type="InterPro" id="IPR027417">
    <property type="entry name" value="P-loop_NTPase"/>
</dbReference>
<organism evidence="5 6">
    <name type="scientific">Drechmeria coniospora</name>
    <name type="common">Nematophagous fungus</name>
    <name type="synonym">Meria coniospora</name>
    <dbReference type="NCBI Taxonomy" id="98403"/>
    <lineage>
        <taxon>Eukaryota</taxon>
        <taxon>Fungi</taxon>
        <taxon>Dikarya</taxon>
        <taxon>Ascomycota</taxon>
        <taxon>Pezizomycotina</taxon>
        <taxon>Sordariomycetes</taxon>
        <taxon>Hypocreomycetidae</taxon>
        <taxon>Hypocreales</taxon>
        <taxon>Ophiocordycipitaceae</taxon>
        <taxon>Drechmeria</taxon>
    </lineage>
</organism>
<keyword evidence="2" id="KW-0812">Transmembrane</keyword>
<proteinExistence type="predicted"/>
<feature type="domain" description="Myb-like" evidence="3">
    <location>
        <begin position="992"/>
        <end position="1041"/>
    </location>
</feature>
<dbReference type="SUPFAM" id="SSF46689">
    <property type="entry name" value="Homeodomain-like"/>
    <property type="match status" value="1"/>
</dbReference>
<dbReference type="InterPro" id="IPR009057">
    <property type="entry name" value="Homeodomain-like_sf"/>
</dbReference>
<feature type="compositionally biased region" description="Basic residues" evidence="1">
    <location>
        <begin position="1360"/>
        <end position="1369"/>
    </location>
</feature>
<protein>
    <submittedName>
        <fullName evidence="5">Myb-like DNA-binding domain-containing protein</fullName>
    </submittedName>
</protein>
<dbReference type="GO" id="GO:0003677">
    <property type="term" value="F:DNA binding"/>
    <property type="evidence" value="ECO:0007669"/>
    <property type="project" value="UniProtKB-KW"/>
</dbReference>
<comment type="caution">
    <text evidence="5">The sequence shown here is derived from an EMBL/GenBank/DDBJ whole genome shotgun (WGS) entry which is preliminary data.</text>
</comment>
<keyword evidence="2" id="KW-0472">Membrane</keyword>
<feature type="compositionally biased region" description="Basic residues" evidence="1">
    <location>
        <begin position="858"/>
        <end position="872"/>
    </location>
</feature>
<evidence type="ECO:0000256" key="1">
    <source>
        <dbReference type="SAM" id="MobiDB-lite"/>
    </source>
</evidence>
<dbReference type="SUPFAM" id="SSF52540">
    <property type="entry name" value="P-loop containing nucleoside triphosphate hydrolases"/>
    <property type="match status" value="1"/>
</dbReference>
<keyword evidence="6" id="KW-1185">Reference proteome</keyword>
<dbReference type="InterPro" id="IPR017930">
    <property type="entry name" value="Myb_dom"/>
</dbReference>
<accession>A0A151GUG1</accession>
<feature type="domain" description="HTH myb-type" evidence="4">
    <location>
        <begin position="992"/>
        <end position="1045"/>
    </location>
</feature>
<feature type="region of interest" description="Disordered" evidence="1">
    <location>
        <begin position="573"/>
        <end position="898"/>
    </location>
</feature>
<dbReference type="Proteomes" id="UP000076580">
    <property type="component" value="Chromosome 01"/>
</dbReference>
<dbReference type="PANTHER" id="PTHR36168:SF1">
    <property type="entry name" value="ORC1-LIKE AAA ATPASE DOMAIN-CONTAINING PROTEIN"/>
    <property type="match status" value="1"/>
</dbReference>
<keyword evidence="5" id="KW-0238">DNA-binding</keyword>
<evidence type="ECO:0000259" key="3">
    <source>
        <dbReference type="PROSITE" id="PS50090"/>
    </source>
</evidence>
<dbReference type="InterPro" id="IPR041664">
    <property type="entry name" value="AAA_16"/>
</dbReference>
<gene>
    <name evidence="5" type="ORF">DCS_01887</name>
</gene>
<dbReference type="RefSeq" id="XP_040660101.1">
    <property type="nucleotide sequence ID" value="XM_040799218.1"/>
</dbReference>
<feature type="region of interest" description="Disordered" evidence="1">
    <location>
        <begin position="1245"/>
        <end position="1402"/>
    </location>
</feature>
<dbReference type="Pfam" id="PF24913">
    <property type="entry name" value="WHD_AAA_fung"/>
    <property type="match status" value="1"/>
</dbReference>